<feature type="signal peptide" evidence="1">
    <location>
        <begin position="1"/>
        <end position="35"/>
    </location>
</feature>
<dbReference type="RefSeq" id="WP_110451121.1">
    <property type="nucleotide sequence ID" value="NZ_CP029479.1"/>
</dbReference>
<evidence type="ECO:0000313" key="3">
    <source>
        <dbReference type="Proteomes" id="UP000247763"/>
    </source>
</evidence>
<keyword evidence="3" id="KW-1185">Reference proteome</keyword>
<protein>
    <submittedName>
        <fullName evidence="2">Uncharacterized protein</fullName>
    </submittedName>
</protein>
<dbReference type="Proteomes" id="UP000247763">
    <property type="component" value="Chromosome"/>
</dbReference>
<name>A0A2Z3HUM5_9CAUL</name>
<feature type="chain" id="PRO_5016310755" evidence="1">
    <location>
        <begin position="36"/>
        <end position="138"/>
    </location>
</feature>
<proteinExistence type="predicted"/>
<evidence type="ECO:0000256" key="1">
    <source>
        <dbReference type="SAM" id="SignalP"/>
    </source>
</evidence>
<organism evidence="2 3">
    <name type="scientific">Phenylobacterium parvum</name>
    <dbReference type="NCBI Taxonomy" id="2201350"/>
    <lineage>
        <taxon>Bacteria</taxon>
        <taxon>Pseudomonadati</taxon>
        <taxon>Pseudomonadota</taxon>
        <taxon>Alphaproteobacteria</taxon>
        <taxon>Caulobacterales</taxon>
        <taxon>Caulobacteraceae</taxon>
        <taxon>Phenylobacterium</taxon>
    </lineage>
</organism>
<evidence type="ECO:0000313" key="2">
    <source>
        <dbReference type="EMBL" id="AWM78555.1"/>
    </source>
</evidence>
<gene>
    <name evidence="2" type="ORF">HYN04_12805</name>
</gene>
<dbReference type="Pfam" id="PF20841">
    <property type="entry name" value="NtrZ"/>
    <property type="match status" value="1"/>
</dbReference>
<reference evidence="3" key="1">
    <citation type="submission" date="2018-05" db="EMBL/GenBank/DDBJ databases">
        <title>Genome sequencing of Phenylobacterium sp. HYN0004.</title>
        <authorList>
            <person name="Yi H."/>
            <person name="Baek C."/>
        </authorList>
    </citation>
    <scope>NUCLEOTIDE SEQUENCE [LARGE SCALE GENOMIC DNA]</scope>
    <source>
        <strain evidence="3">HYN0004</strain>
    </source>
</reference>
<dbReference type="OrthoDB" id="7628828at2"/>
<dbReference type="InterPro" id="IPR048887">
    <property type="entry name" value="NtrZ-like"/>
</dbReference>
<accession>A0A2Z3HUM5</accession>
<keyword evidence="1" id="KW-0732">Signal</keyword>
<sequence>MVSVSLFLSGSAFRRLSAAVLAGAVMAGAGSAAHADPARKAADFTVRVDQAQRPAGGTSLTWDARKGRWGMTFNVESPQTRETEWTDVKAGAYYRVSPSLRIGGAVSMGDQAAQPEAWRKAAPQQPAPRVRLETAFKF</sequence>
<dbReference type="KEGG" id="phb:HYN04_12805"/>
<dbReference type="EMBL" id="CP029479">
    <property type="protein sequence ID" value="AWM78555.1"/>
    <property type="molecule type" value="Genomic_DNA"/>
</dbReference>
<dbReference type="AlphaFoldDB" id="A0A2Z3HUM5"/>